<comment type="similarity">
    <text evidence="1">Belongs to the SCO1/2 family.</text>
</comment>
<dbReference type="PANTHER" id="PTHR12151">
    <property type="entry name" value="ELECTRON TRANSPORT PROTIN SCO1/SENC FAMILY MEMBER"/>
    <property type="match status" value="1"/>
</dbReference>
<evidence type="ECO:0000256" key="2">
    <source>
        <dbReference type="ARBA" id="ARBA00023008"/>
    </source>
</evidence>
<dbReference type="SUPFAM" id="SSF52833">
    <property type="entry name" value="Thioredoxin-like"/>
    <property type="match status" value="1"/>
</dbReference>
<reference evidence="4 5" key="1">
    <citation type="journal article" date="2020" name="Microbiol. Resour. Announc.">
        <title>Complete genome sequences of four natural Pseudomonas isolates that catabolize a wide range of aromatic compounds relevant to lignin valorization.</title>
        <authorList>
            <person name="Hatmaker E.A."/>
            <person name="Presley G."/>
            <person name="Cannon O."/>
            <person name="Guss A.M."/>
            <person name="Elkins J.G."/>
        </authorList>
    </citation>
    <scope>NUCLEOTIDE SEQUENCE [LARGE SCALE GENOMIC DNA]</scope>
    <source>
        <strain evidence="4 5">B10D7D</strain>
    </source>
</reference>
<sequence>MRRSLWGTAICITLLLAGLPLAYKLWPAAVPAAARVGEVAGSFELVDHQGRHIDQNSFAERWVLLFFGFTHCPDVCPTTLATVAKTLDKLGPRSQHVQPVFISLDPERDSPQLLQRYTGFFDPRIIGLSGNVQQVRQAADAYGVYVARREANGTYLLDHTTSLYLVAPDGRLVELFAQNVTPEHLASSIGDYLDAD</sequence>
<feature type="domain" description="Thioredoxin" evidence="3">
    <location>
        <begin position="34"/>
        <end position="196"/>
    </location>
</feature>
<dbReference type="InterPro" id="IPR036249">
    <property type="entry name" value="Thioredoxin-like_sf"/>
</dbReference>
<proteinExistence type="inferred from homology"/>
<accession>A0ABX6SQ50</accession>
<keyword evidence="5" id="KW-1185">Reference proteome</keyword>
<evidence type="ECO:0000256" key="1">
    <source>
        <dbReference type="ARBA" id="ARBA00010996"/>
    </source>
</evidence>
<dbReference type="RefSeq" id="WP_179544376.1">
    <property type="nucleotide sequence ID" value="NZ_CP060009.1"/>
</dbReference>
<protein>
    <submittedName>
        <fullName evidence="4">SCO family protein</fullName>
    </submittedName>
</protein>
<evidence type="ECO:0000259" key="3">
    <source>
        <dbReference type="PROSITE" id="PS51352"/>
    </source>
</evidence>
<dbReference type="Gene3D" id="3.40.30.10">
    <property type="entry name" value="Glutaredoxin"/>
    <property type="match status" value="1"/>
</dbReference>
<dbReference type="EMBL" id="CP060009">
    <property type="protein sequence ID" value="QNH02820.1"/>
    <property type="molecule type" value="Genomic_DNA"/>
</dbReference>
<evidence type="ECO:0000313" key="4">
    <source>
        <dbReference type="EMBL" id="QNH02820.1"/>
    </source>
</evidence>
<dbReference type="CDD" id="cd02968">
    <property type="entry name" value="SCO"/>
    <property type="match status" value="1"/>
</dbReference>
<dbReference type="InterPro" id="IPR013766">
    <property type="entry name" value="Thioredoxin_domain"/>
</dbReference>
<dbReference type="InterPro" id="IPR003782">
    <property type="entry name" value="SCO1/SenC"/>
</dbReference>
<name>A0ABX6SQ50_9PSED</name>
<keyword evidence="2" id="KW-0186">Copper</keyword>
<evidence type="ECO:0000313" key="5">
    <source>
        <dbReference type="Proteomes" id="UP000515254"/>
    </source>
</evidence>
<organism evidence="4 5">
    <name type="scientific">Pseudomonas sediminis</name>
    <dbReference type="NCBI Taxonomy" id="1691904"/>
    <lineage>
        <taxon>Bacteria</taxon>
        <taxon>Pseudomonadati</taxon>
        <taxon>Pseudomonadota</taxon>
        <taxon>Gammaproteobacteria</taxon>
        <taxon>Pseudomonadales</taxon>
        <taxon>Pseudomonadaceae</taxon>
        <taxon>Pseudomonas</taxon>
    </lineage>
</organism>
<gene>
    <name evidence="4" type="ORF">HNQ25_08890</name>
</gene>
<dbReference type="Pfam" id="PF02630">
    <property type="entry name" value="SCO1-SenC"/>
    <property type="match status" value="1"/>
</dbReference>
<dbReference type="PANTHER" id="PTHR12151:SF25">
    <property type="entry name" value="LINALOOL DEHYDRATASE_ISOMERASE DOMAIN-CONTAINING PROTEIN"/>
    <property type="match status" value="1"/>
</dbReference>
<dbReference type="Proteomes" id="UP000515254">
    <property type="component" value="Chromosome"/>
</dbReference>
<dbReference type="PROSITE" id="PS51352">
    <property type="entry name" value="THIOREDOXIN_2"/>
    <property type="match status" value="1"/>
</dbReference>